<evidence type="ECO:0000313" key="3">
    <source>
        <dbReference type="EMBL" id="KTG08731.1"/>
    </source>
</evidence>
<gene>
    <name evidence="3" type="ORF">AUR66_03830</name>
</gene>
<feature type="modified residue" description="4-aspartylphosphate" evidence="1">
    <location>
        <position position="53"/>
    </location>
</feature>
<dbReference type="Gene3D" id="3.40.50.2300">
    <property type="match status" value="1"/>
</dbReference>
<dbReference type="SUPFAM" id="SSF52172">
    <property type="entry name" value="CheY-like"/>
    <property type="match status" value="1"/>
</dbReference>
<proteinExistence type="predicted"/>
<dbReference type="OrthoDB" id="2830at2157"/>
<dbReference type="InterPro" id="IPR053548">
    <property type="entry name" value="CheY_signal_transducer"/>
</dbReference>
<evidence type="ECO:0000313" key="4">
    <source>
        <dbReference type="Proteomes" id="UP000053157"/>
    </source>
</evidence>
<protein>
    <submittedName>
        <fullName evidence="3">Regulator</fullName>
    </submittedName>
</protein>
<keyword evidence="4" id="KW-1185">Reference proteome</keyword>
<organism evidence="3 4">
    <name type="scientific">Haloferax profundi</name>
    <dbReference type="NCBI Taxonomy" id="1544718"/>
    <lineage>
        <taxon>Archaea</taxon>
        <taxon>Methanobacteriati</taxon>
        <taxon>Methanobacteriota</taxon>
        <taxon>Stenosarchaea group</taxon>
        <taxon>Halobacteria</taxon>
        <taxon>Halobacteriales</taxon>
        <taxon>Haloferacaceae</taxon>
        <taxon>Haloferax</taxon>
    </lineage>
</organism>
<evidence type="ECO:0000256" key="1">
    <source>
        <dbReference type="PROSITE-ProRule" id="PRU00169"/>
    </source>
</evidence>
<dbReference type="InterPro" id="IPR011006">
    <property type="entry name" value="CheY-like_superfamily"/>
</dbReference>
<evidence type="ECO:0000259" key="2">
    <source>
        <dbReference type="PROSITE" id="PS50110"/>
    </source>
</evidence>
<keyword evidence="1" id="KW-0597">Phosphoprotein</keyword>
<comment type="caution">
    <text evidence="3">The sequence shown here is derived from an EMBL/GenBank/DDBJ whole genome shotgun (WGS) entry which is preliminary data.</text>
</comment>
<dbReference type="AlphaFoldDB" id="A0A0W1R682"/>
<sequence length="122" mass="13209">MASKVLVVDDSAFMRNLLKQLLEGEHEVVGEAENGVEAVELYRELDPDVVTMDVVMPIRNGIEATSEIKSQDSGASVIMCTSVGQEEKMREAVEAGADGYITKPFQKPNVLQAIADVIQAEA</sequence>
<dbReference type="SMART" id="SM00448">
    <property type="entry name" value="REC"/>
    <property type="match status" value="1"/>
</dbReference>
<dbReference type="PANTHER" id="PTHR43228">
    <property type="entry name" value="TWO-COMPONENT RESPONSE REGULATOR"/>
    <property type="match status" value="1"/>
</dbReference>
<dbReference type="EMBL" id="LOPV01000691">
    <property type="protein sequence ID" value="KTG08731.1"/>
    <property type="molecule type" value="Genomic_DNA"/>
</dbReference>
<dbReference type="PANTHER" id="PTHR43228:SF1">
    <property type="entry name" value="TWO-COMPONENT RESPONSE REGULATOR ARR22"/>
    <property type="match status" value="1"/>
</dbReference>
<dbReference type="GO" id="GO:0000160">
    <property type="term" value="P:phosphorelay signal transduction system"/>
    <property type="evidence" value="ECO:0007669"/>
    <property type="project" value="InterPro"/>
</dbReference>
<feature type="domain" description="Response regulatory" evidence="2">
    <location>
        <begin position="4"/>
        <end position="118"/>
    </location>
</feature>
<dbReference type="InterPro" id="IPR052048">
    <property type="entry name" value="ST_Response_Regulator"/>
</dbReference>
<dbReference type="InterPro" id="IPR001789">
    <property type="entry name" value="Sig_transdc_resp-reg_receiver"/>
</dbReference>
<dbReference type="Proteomes" id="UP000053157">
    <property type="component" value="Unassembled WGS sequence"/>
</dbReference>
<dbReference type="RefSeq" id="WP_058573639.1">
    <property type="nucleotide sequence ID" value="NZ_LOPV01000691.1"/>
</dbReference>
<name>A0A0W1R682_9EURY</name>
<dbReference type="Pfam" id="PF00072">
    <property type="entry name" value="Response_reg"/>
    <property type="match status" value="1"/>
</dbReference>
<reference evidence="3 4" key="1">
    <citation type="submission" date="2015-12" db="EMBL/GenBank/DDBJ databases">
        <title>Haloferax profundi sp. nov. isolated from the Discovery deep brine-seawater interface in the Red Sea.</title>
        <authorList>
            <person name="Zhang G."/>
            <person name="Stingl U."/>
            <person name="Rashid M."/>
        </authorList>
    </citation>
    <scope>NUCLEOTIDE SEQUENCE [LARGE SCALE GENOMIC DNA]</scope>
    <source>
        <strain evidence="3 4">SB29</strain>
    </source>
</reference>
<accession>A0A0W1R682</accession>
<dbReference type="PROSITE" id="PS50110">
    <property type="entry name" value="RESPONSE_REGULATORY"/>
    <property type="match status" value="1"/>
</dbReference>
<dbReference type="NCBIfam" id="NF041367">
    <property type="entry name" value="CheY_Halo"/>
    <property type="match status" value="1"/>
</dbReference>